<dbReference type="Pfam" id="PF00175">
    <property type="entry name" value="NAD_binding_1"/>
    <property type="match status" value="1"/>
</dbReference>
<keyword evidence="14" id="KW-1133">Transmembrane helix</keyword>
<reference evidence="16 17" key="1">
    <citation type="submission" date="2017-01" db="EMBL/GenBank/DDBJ databases">
        <title>First insights into the biology of 'candidatus Vampirococcus archaeovorus'.</title>
        <authorList>
            <person name="Kizina J."/>
            <person name="Jordan S."/>
            <person name="Stueber K."/>
            <person name="Reinhardt R."/>
            <person name="Harder J."/>
        </authorList>
    </citation>
    <scope>NUCLEOTIDE SEQUENCE [LARGE SCALE GENOMIC DNA]</scope>
    <source>
        <strain evidence="16 17">LiM</strain>
    </source>
</reference>
<dbReference type="PANTHER" id="PTHR43513:SF3">
    <property type="entry name" value="DIHYDROOROTATE DEHYDROGENASE B (NAD(+)), ELECTRON TRANSFER SUBUNIT-RELATED"/>
    <property type="match status" value="1"/>
</dbReference>
<keyword evidence="7 11" id="KW-0665">Pyrimidine biosynthesis</keyword>
<dbReference type="CDD" id="cd06218">
    <property type="entry name" value="DHOD_e_trans"/>
    <property type="match status" value="1"/>
</dbReference>
<keyword evidence="10 11" id="KW-0411">Iron-sulfur</keyword>
<comment type="cofactor">
    <cofactor evidence="11 12">
        <name>FAD</name>
        <dbReference type="ChEBI" id="CHEBI:57692"/>
    </cofactor>
    <text evidence="11 12">Binds 1 FAD per subunit.</text>
</comment>
<accession>A0A410P6C2</accession>
<evidence type="ECO:0000313" key="17">
    <source>
        <dbReference type="Proteomes" id="UP000287243"/>
    </source>
</evidence>
<evidence type="ECO:0000256" key="1">
    <source>
        <dbReference type="ARBA" id="ARBA00006422"/>
    </source>
</evidence>
<proteinExistence type="inferred from homology"/>
<dbReference type="SUPFAM" id="SSF63380">
    <property type="entry name" value="Riboflavin synthase domain-like"/>
    <property type="match status" value="1"/>
</dbReference>
<feature type="binding site" evidence="11 13">
    <location>
        <position position="247"/>
    </location>
    <ligand>
        <name>[2Fe-2S] cluster</name>
        <dbReference type="ChEBI" id="CHEBI:190135"/>
    </ligand>
</feature>
<evidence type="ECO:0000256" key="8">
    <source>
        <dbReference type="ARBA" id="ARBA00022982"/>
    </source>
</evidence>
<dbReference type="Proteomes" id="UP000287243">
    <property type="component" value="Chromosome"/>
</dbReference>
<feature type="binding site" evidence="11 13">
    <location>
        <position position="252"/>
    </location>
    <ligand>
        <name>[2Fe-2S] cluster</name>
        <dbReference type="ChEBI" id="CHEBI:190135"/>
    </ligand>
</feature>
<keyword evidence="3 11" id="KW-0285">Flavoprotein</keyword>
<dbReference type="InterPro" id="IPR023455">
    <property type="entry name" value="Dihydroorotate_DHASE_ETsu"/>
</dbReference>
<comment type="caution">
    <text evidence="11">Lacks conserved residue(s) required for the propagation of feature annotation.</text>
</comment>
<dbReference type="GO" id="GO:0046872">
    <property type="term" value="F:metal ion binding"/>
    <property type="evidence" value="ECO:0007669"/>
    <property type="project" value="UniProtKB-KW"/>
</dbReference>
<comment type="function">
    <text evidence="11">Responsible for channeling the electrons from the oxidation of dihydroorotate from the FMN redox center in the PyrD type B subunit to the ultimate electron acceptor NAD(+).</text>
</comment>
<dbReference type="GO" id="GO:0009055">
    <property type="term" value="F:electron transfer activity"/>
    <property type="evidence" value="ECO:0007669"/>
    <property type="project" value="UniProtKB-UniRule"/>
</dbReference>
<dbReference type="InterPro" id="IPR017927">
    <property type="entry name" value="FAD-bd_FR_type"/>
</dbReference>
<comment type="similarity">
    <text evidence="1 11">Belongs to the PyrK family.</text>
</comment>
<feature type="binding site" evidence="11 13">
    <location>
        <position position="267"/>
    </location>
    <ligand>
        <name>[2Fe-2S] cluster</name>
        <dbReference type="ChEBI" id="CHEBI:190135"/>
    </ligand>
</feature>
<evidence type="ECO:0000256" key="14">
    <source>
        <dbReference type="SAM" id="Phobius"/>
    </source>
</evidence>
<dbReference type="Gene3D" id="2.40.30.10">
    <property type="entry name" value="Translation factors"/>
    <property type="match status" value="1"/>
</dbReference>
<dbReference type="InterPro" id="IPR001433">
    <property type="entry name" value="OxRdtase_FAD/NAD-bd"/>
</dbReference>
<keyword evidence="8 11" id="KW-0249">Electron transport</keyword>
<keyword evidence="2 11" id="KW-0813">Transport</keyword>
<dbReference type="GO" id="GO:0051537">
    <property type="term" value="F:2 iron, 2 sulfur cluster binding"/>
    <property type="evidence" value="ECO:0007669"/>
    <property type="project" value="UniProtKB-KW"/>
</dbReference>
<dbReference type="PANTHER" id="PTHR43513">
    <property type="entry name" value="DIHYDROOROTATE DEHYDROGENASE B (NAD(+)), ELECTRON TRANSFER SUBUNIT"/>
    <property type="match status" value="1"/>
</dbReference>
<evidence type="ECO:0000259" key="15">
    <source>
        <dbReference type="PROSITE" id="PS51384"/>
    </source>
</evidence>
<dbReference type="PIRSF" id="PIRSF006816">
    <property type="entry name" value="Cyc3_hyd_g"/>
    <property type="match status" value="1"/>
</dbReference>
<comment type="cofactor">
    <cofactor evidence="11">
        <name>[2Fe-2S] cluster</name>
        <dbReference type="ChEBI" id="CHEBI:190135"/>
    </cofactor>
    <text evidence="11">Binds 1 [2Fe-2S] cluster per subunit.</text>
</comment>
<evidence type="ECO:0000256" key="9">
    <source>
        <dbReference type="ARBA" id="ARBA00023004"/>
    </source>
</evidence>
<dbReference type="UniPathway" id="UPA00070">
    <property type="reaction ID" value="UER00945"/>
</dbReference>
<dbReference type="RefSeq" id="WP_128700679.1">
    <property type="nucleotide sequence ID" value="NZ_CP019384.1"/>
</dbReference>
<dbReference type="InterPro" id="IPR037117">
    <property type="entry name" value="Dihydroorotate_DH_ele_sf"/>
</dbReference>
<protein>
    <recommendedName>
        <fullName evidence="11">Dihydroorotate dehydrogenase B (NAD(+)), electron transfer subunit</fullName>
    </recommendedName>
    <alternativeName>
        <fullName evidence="11">Dihydroorotate oxidase B, electron transfer subunit</fullName>
    </alternativeName>
</protein>
<feature type="binding site" evidence="11 13">
    <location>
        <position position="255"/>
    </location>
    <ligand>
        <name>[2Fe-2S] cluster</name>
        <dbReference type="ChEBI" id="CHEBI:190135"/>
    </ligand>
</feature>
<evidence type="ECO:0000256" key="10">
    <source>
        <dbReference type="ARBA" id="ARBA00023014"/>
    </source>
</evidence>
<dbReference type="HAMAP" id="MF_01211">
    <property type="entry name" value="DHODB_Fe_S_bind"/>
    <property type="match status" value="1"/>
</dbReference>
<feature type="binding site" evidence="11">
    <location>
        <begin position="49"/>
        <end position="52"/>
    </location>
    <ligand>
        <name>FAD</name>
        <dbReference type="ChEBI" id="CHEBI:57692"/>
    </ligand>
</feature>
<dbReference type="InterPro" id="IPR012165">
    <property type="entry name" value="Cyt_c3_hydrogenase_gsu"/>
</dbReference>
<evidence type="ECO:0000256" key="13">
    <source>
        <dbReference type="PIRSR" id="PIRSR006816-2"/>
    </source>
</evidence>
<feature type="domain" description="FAD-binding FR-type" evidence="15">
    <location>
        <begin position="1"/>
        <end position="106"/>
    </location>
</feature>
<dbReference type="KEGG" id="vai:BU251_08265"/>
<evidence type="ECO:0000256" key="12">
    <source>
        <dbReference type="PIRSR" id="PIRSR006816-1"/>
    </source>
</evidence>
<keyword evidence="17" id="KW-1185">Reference proteome</keyword>
<dbReference type="Pfam" id="PF10418">
    <property type="entry name" value="DHODB_Fe-S_bind"/>
    <property type="match status" value="1"/>
</dbReference>
<dbReference type="GO" id="GO:0044205">
    <property type="term" value="P:'de novo' UMP biosynthetic process"/>
    <property type="evidence" value="ECO:0007669"/>
    <property type="project" value="UniProtKB-UniRule"/>
</dbReference>
<evidence type="ECO:0000256" key="6">
    <source>
        <dbReference type="ARBA" id="ARBA00022827"/>
    </source>
</evidence>
<dbReference type="Gene3D" id="2.10.240.10">
    <property type="entry name" value="Dihydroorotate dehydrogenase, electron transfer subunit"/>
    <property type="match status" value="1"/>
</dbReference>
<keyword evidence="6 11" id="KW-0274">FAD</keyword>
<comment type="subunit">
    <text evidence="11">Heterotetramer of 2 PyrK and 2 PyrD type B subunits.</text>
</comment>
<dbReference type="Gene3D" id="3.40.50.80">
    <property type="entry name" value="Nucleotide-binding domain of ferredoxin-NADP reductase (FNR) module"/>
    <property type="match status" value="1"/>
</dbReference>
<dbReference type="AlphaFoldDB" id="A0A410P6C2"/>
<name>A0A410P6C2_VELA1</name>
<comment type="pathway">
    <text evidence="11">Pyrimidine metabolism; UMP biosynthesis via de novo pathway; orotate from (S)-dihydroorotate (NAD(+) route): step 1/1.</text>
</comment>
<evidence type="ECO:0000256" key="4">
    <source>
        <dbReference type="ARBA" id="ARBA00022714"/>
    </source>
</evidence>
<keyword evidence="9 11" id="KW-0408">Iron</keyword>
<dbReference type="InterPro" id="IPR017938">
    <property type="entry name" value="Riboflavin_synthase-like_b-brl"/>
</dbReference>
<dbReference type="EMBL" id="CP019384">
    <property type="protein sequence ID" value="QAT17713.1"/>
    <property type="molecule type" value="Genomic_DNA"/>
</dbReference>
<evidence type="ECO:0000313" key="16">
    <source>
        <dbReference type="EMBL" id="QAT17713.1"/>
    </source>
</evidence>
<evidence type="ECO:0000256" key="11">
    <source>
        <dbReference type="HAMAP-Rule" id="MF_01211"/>
    </source>
</evidence>
<organism evidence="16 17">
    <name type="scientific">Velamenicoccus archaeovorus</name>
    <dbReference type="NCBI Taxonomy" id="1930593"/>
    <lineage>
        <taxon>Bacteria</taxon>
        <taxon>Pseudomonadati</taxon>
        <taxon>Candidatus Omnitrophota</taxon>
        <taxon>Candidatus Velamenicoccus</taxon>
    </lineage>
</organism>
<evidence type="ECO:0000256" key="2">
    <source>
        <dbReference type="ARBA" id="ARBA00022448"/>
    </source>
</evidence>
<dbReference type="InterPro" id="IPR019480">
    <property type="entry name" value="Dihydroorotate_DH_Fe-S-bd"/>
</dbReference>
<dbReference type="OrthoDB" id="9796486at2"/>
<keyword evidence="4 11" id="KW-0001">2Fe-2S</keyword>
<dbReference type="GO" id="GO:0050660">
    <property type="term" value="F:flavin adenine dinucleotide binding"/>
    <property type="evidence" value="ECO:0007669"/>
    <property type="project" value="InterPro"/>
</dbReference>
<dbReference type="PROSITE" id="PS51384">
    <property type="entry name" value="FAD_FR"/>
    <property type="match status" value="1"/>
</dbReference>
<evidence type="ECO:0000256" key="5">
    <source>
        <dbReference type="ARBA" id="ARBA00022723"/>
    </source>
</evidence>
<dbReference type="InterPro" id="IPR039261">
    <property type="entry name" value="FNR_nucleotide-bd"/>
</dbReference>
<dbReference type="SUPFAM" id="SSF52343">
    <property type="entry name" value="Ferredoxin reductase-like, C-terminal NADP-linked domain"/>
    <property type="match status" value="1"/>
</dbReference>
<comment type="cofactor">
    <cofactor evidence="13">
        <name>[2Fe-2S] cluster</name>
        <dbReference type="ChEBI" id="CHEBI:190135"/>
    </cofactor>
    <text evidence="13">Binds 1 [2Fe-2S] cluster per subunit.</text>
</comment>
<keyword evidence="14" id="KW-0472">Membrane</keyword>
<gene>
    <name evidence="11" type="primary">pyrK</name>
    <name evidence="16" type="ORF">BU251_08265</name>
</gene>
<dbReference type="GO" id="GO:0016491">
    <property type="term" value="F:oxidoreductase activity"/>
    <property type="evidence" value="ECO:0007669"/>
    <property type="project" value="InterPro"/>
</dbReference>
<feature type="transmembrane region" description="Helical" evidence="14">
    <location>
        <begin position="114"/>
        <end position="131"/>
    </location>
</feature>
<keyword evidence="14" id="KW-0812">Transmembrane</keyword>
<sequence>MKVQIASNVFLRDKYLLLEFCAPAGFAMPEPGQFLHMRIEDSFDPLLRRPLSIHDAVWQAHSKNGRKKHVVRILYEVVGKGTALLAEKRPLTQIDVLGPLGRGFDLKKIGRSRCVYIVAGGMGVAPLFFLARRLREGRKENARGPKIVVFIGARNKDHIIREKEFKDLGCEIHVATEDGSKGFKGRVTDLLKTILPPATDGAVSADGQEGAPVICACGPKAMLAAVAALAQQRGLAAQVSLEEFMGCGLGACLGCVIRTVSGYRRICHDGPVFDAEEIIWGD</sequence>
<evidence type="ECO:0000256" key="3">
    <source>
        <dbReference type="ARBA" id="ARBA00022630"/>
    </source>
</evidence>
<dbReference type="InterPro" id="IPR050353">
    <property type="entry name" value="PyrK_electron_transfer"/>
</dbReference>
<feature type="binding site" evidence="11 12">
    <location>
        <begin position="81"/>
        <end position="82"/>
    </location>
    <ligand>
        <name>FAD</name>
        <dbReference type="ChEBI" id="CHEBI:57692"/>
    </ligand>
</feature>
<keyword evidence="5 11" id="KW-0479">Metal-binding</keyword>
<evidence type="ECO:0000256" key="7">
    <source>
        <dbReference type="ARBA" id="ARBA00022975"/>
    </source>
</evidence>